<protein>
    <submittedName>
        <fullName evidence="1">Leishmanolysin-like peptidase</fullName>
    </submittedName>
</protein>
<sequence>METSPQLKHIVSRNAAVYLTLFTFSLLWYAGSVRTATVCKHEHSKYHDVVHGAYIEPVHIMKKRSIDQPLRILLWYDESVYRLDPEIFELIHNKTLPEAVHFWERALYVRKVEDVILLSRKCNESNVFVKNSLTHCIDACKKKTMCGEVEVPEDHLDVCRTCNASGQDCGISKGSAAGTGIRGSDFIFYVSAIQTDRCNKSLTVAYAAHCQQEVGLDRPIAGHANFCPKSISTKPQDLETLLSTVKHEILHALGFSVSLFGFYRDQDGNPLTPRRPETGKPALNEKLQTYQWSEKVIKTIRRRNWLVRSGTVDRDIKMIVTPQVVKEVRKYFNCHLLEGAELEDQGEEGTVLTHWEKRVFENEAMTGTHTQNPIISNVTLALMEDTGWYRANYEMAEAMSWGKGLGCNFVMRSCRDWITAKMAKGLSIHPFCNKIKRDPLQTECTDDRSSVALCNLIKYDRPLSKLYQNFDSLNHIEPNTEGYYGGSVSLADYCPYIQEFTWRSNNVVVRGSHCQFTENNPKPDKNFALEKYGKHSKCFDHTNQMWEERSCRQMRQWQHWGSGCYVYKCENGRLHIVVGNYTYTCYHPYQEISIRIMSEDWLHKGAIVCPPCKEVCAEEFASKDQRCKPHEEPLPANMYPRDDLVCASVIIRLLKKVHYEVQAEDLISLDDDVEQEQDYAIEDITEKEIEVTNVDDLDE</sequence>
<proteinExistence type="predicted"/>
<accession>A0ACB9SWU2</accession>
<comment type="caution">
    <text evidence="1">The sequence shown here is derived from an EMBL/GenBank/DDBJ whole genome shotgun (WGS) entry which is preliminary data.</text>
</comment>
<dbReference type="Proteomes" id="UP001056778">
    <property type="component" value="Chromosome 6"/>
</dbReference>
<name>A0ACB9SWU2_HOLOL</name>
<gene>
    <name evidence="1" type="ORF">MML48_6g00000474</name>
</gene>
<evidence type="ECO:0000313" key="2">
    <source>
        <dbReference type="Proteomes" id="UP001056778"/>
    </source>
</evidence>
<reference evidence="1" key="1">
    <citation type="submission" date="2022-04" db="EMBL/GenBank/DDBJ databases">
        <title>Chromosome-scale genome assembly of Holotrichia oblita Faldermann.</title>
        <authorList>
            <person name="Rongchong L."/>
        </authorList>
    </citation>
    <scope>NUCLEOTIDE SEQUENCE</scope>
    <source>
        <strain evidence="1">81SQS9</strain>
    </source>
</reference>
<keyword evidence="2" id="KW-1185">Reference proteome</keyword>
<organism evidence="1 2">
    <name type="scientific">Holotrichia oblita</name>
    <name type="common">Chafer beetle</name>
    <dbReference type="NCBI Taxonomy" id="644536"/>
    <lineage>
        <taxon>Eukaryota</taxon>
        <taxon>Metazoa</taxon>
        <taxon>Ecdysozoa</taxon>
        <taxon>Arthropoda</taxon>
        <taxon>Hexapoda</taxon>
        <taxon>Insecta</taxon>
        <taxon>Pterygota</taxon>
        <taxon>Neoptera</taxon>
        <taxon>Endopterygota</taxon>
        <taxon>Coleoptera</taxon>
        <taxon>Polyphaga</taxon>
        <taxon>Scarabaeiformia</taxon>
        <taxon>Scarabaeidae</taxon>
        <taxon>Melolonthinae</taxon>
        <taxon>Holotrichia</taxon>
    </lineage>
</organism>
<evidence type="ECO:0000313" key="1">
    <source>
        <dbReference type="EMBL" id="KAI4459043.1"/>
    </source>
</evidence>
<dbReference type="EMBL" id="CM043020">
    <property type="protein sequence ID" value="KAI4459043.1"/>
    <property type="molecule type" value="Genomic_DNA"/>
</dbReference>